<keyword evidence="2 5" id="KW-0349">Heme</keyword>
<sequence length="134" mass="14651">MLADDLLEPVFRDMDPGHPRHVADWLGEVFGGPARYSGTRGGHAHMISRHQGRGITEPQRRRWVSLLMDAADETGLPADPEFRAAFAGYVEWGSRLAVVFSAPGAAPATDEPVPRRDWAVPPWAPQPKKTSASS</sequence>
<gene>
    <name evidence="7" type="ORF">SAMN05421835_11229</name>
</gene>
<evidence type="ECO:0000256" key="2">
    <source>
        <dbReference type="ARBA" id="ARBA00022617"/>
    </source>
</evidence>
<dbReference type="InterPro" id="IPR009050">
    <property type="entry name" value="Globin-like_sf"/>
</dbReference>
<dbReference type="CDD" id="cd14775">
    <property type="entry name" value="TrHb2_O-like"/>
    <property type="match status" value="1"/>
</dbReference>
<evidence type="ECO:0000256" key="3">
    <source>
        <dbReference type="ARBA" id="ARBA00022723"/>
    </source>
</evidence>
<dbReference type="GO" id="GO:0020037">
    <property type="term" value="F:heme binding"/>
    <property type="evidence" value="ECO:0007669"/>
    <property type="project" value="InterPro"/>
</dbReference>
<protein>
    <submittedName>
        <fullName evidence="7">Hemoglobin</fullName>
    </submittedName>
</protein>
<name>A0A1I3VZV1_9PSEU</name>
<evidence type="ECO:0000256" key="1">
    <source>
        <dbReference type="ARBA" id="ARBA00022448"/>
    </source>
</evidence>
<dbReference type="InterPro" id="IPR012292">
    <property type="entry name" value="Globin/Proto"/>
</dbReference>
<accession>A0A1I3VZV1</accession>
<dbReference type="SUPFAM" id="SSF46458">
    <property type="entry name" value="Globin-like"/>
    <property type="match status" value="1"/>
</dbReference>
<reference evidence="7 8" key="1">
    <citation type="submission" date="2016-10" db="EMBL/GenBank/DDBJ databases">
        <authorList>
            <person name="de Groot N.N."/>
        </authorList>
    </citation>
    <scope>NUCLEOTIDE SEQUENCE [LARGE SCALE GENOMIC DNA]</scope>
    <source>
        <strain evidence="7 8">DSM 44468</strain>
    </source>
</reference>
<evidence type="ECO:0000313" key="8">
    <source>
        <dbReference type="Proteomes" id="UP000199025"/>
    </source>
</evidence>
<dbReference type="GO" id="GO:0019825">
    <property type="term" value="F:oxygen binding"/>
    <property type="evidence" value="ECO:0007669"/>
    <property type="project" value="InterPro"/>
</dbReference>
<keyword evidence="3 5" id="KW-0479">Metal-binding</keyword>
<feature type="binding site" description="distal binding residue" evidence="5">
    <location>
        <position position="45"/>
    </location>
    <ligand>
        <name>heme</name>
        <dbReference type="ChEBI" id="CHEBI:30413"/>
    </ligand>
    <ligandPart>
        <name>Fe</name>
        <dbReference type="ChEBI" id="CHEBI:18248"/>
    </ligandPart>
</feature>
<dbReference type="Proteomes" id="UP000199025">
    <property type="component" value="Unassembled WGS sequence"/>
</dbReference>
<feature type="region of interest" description="Disordered" evidence="6">
    <location>
        <begin position="105"/>
        <end position="134"/>
    </location>
</feature>
<dbReference type="Gene3D" id="1.10.490.10">
    <property type="entry name" value="Globins"/>
    <property type="match status" value="1"/>
</dbReference>
<feature type="binding site" description="distal binding residue" evidence="5">
    <location>
        <position position="21"/>
    </location>
    <ligand>
        <name>heme</name>
        <dbReference type="ChEBI" id="CHEBI:30413"/>
    </ligand>
    <ligandPart>
        <name>Fe</name>
        <dbReference type="ChEBI" id="CHEBI:18248"/>
    </ligandPart>
</feature>
<dbReference type="InterPro" id="IPR001486">
    <property type="entry name" value="Hemoglobin_trunc"/>
</dbReference>
<evidence type="ECO:0000256" key="4">
    <source>
        <dbReference type="ARBA" id="ARBA00023004"/>
    </source>
</evidence>
<proteinExistence type="predicted"/>
<keyword evidence="1" id="KW-0813">Transport</keyword>
<dbReference type="Pfam" id="PF01152">
    <property type="entry name" value="Bac_globin"/>
    <property type="match status" value="1"/>
</dbReference>
<keyword evidence="4 5" id="KW-0408">Iron</keyword>
<dbReference type="GO" id="GO:0046872">
    <property type="term" value="F:metal ion binding"/>
    <property type="evidence" value="ECO:0007669"/>
    <property type="project" value="UniProtKB-KW"/>
</dbReference>
<dbReference type="STRING" id="115433.SAMN05421835_11229"/>
<keyword evidence="8" id="KW-1185">Reference proteome</keyword>
<organism evidence="7 8">
    <name type="scientific">Amycolatopsis sacchari</name>
    <dbReference type="NCBI Taxonomy" id="115433"/>
    <lineage>
        <taxon>Bacteria</taxon>
        <taxon>Bacillati</taxon>
        <taxon>Actinomycetota</taxon>
        <taxon>Actinomycetes</taxon>
        <taxon>Pseudonocardiales</taxon>
        <taxon>Pseudonocardiaceae</taxon>
        <taxon>Amycolatopsis</taxon>
    </lineage>
</organism>
<dbReference type="AlphaFoldDB" id="A0A1I3VZV1"/>
<evidence type="ECO:0000313" key="7">
    <source>
        <dbReference type="EMBL" id="SFK00908.1"/>
    </source>
</evidence>
<dbReference type="EMBL" id="FORP01000012">
    <property type="protein sequence ID" value="SFK00908.1"/>
    <property type="molecule type" value="Genomic_DNA"/>
</dbReference>
<evidence type="ECO:0000256" key="6">
    <source>
        <dbReference type="SAM" id="MobiDB-lite"/>
    </source>
</evidence>
<evidence type="ECO:0000256" key="5">
    <source>
        <dbReference type="PIRSR" id="PIRSR601486-1"/>
    </source>
</evidence>